<dbReference type="GO" id="GO:0015031">
    <property type="term" value="P:protein transport"/>
    <property type="evidence" value="ECO:0007669"/>
    <property type="project" value="UniProtKB-KW"/>
</dbReference>
<dbReference type="EMBL" id="JAWHQM010000034">
    <property type="protein sequence ID" value="KAK5633680.1"/>
    <property type="molecule type" value="Genomic_DNA"/>
</dbReference>
<keyword evidence="5" id="KW-0333">Golgi apparatus</keyword>
<sequence length="477" mass="53355">MHTSPKSRQGSTTSMIHLKSRYLGAATSDLSATAFEPGQNGKLSPPSCSQRSCEDDLNLTHLRRPRACITRQSRAHIEAAEFKPYILQVGALYEQLQRIKDSKHEVQATPGITSDNRLRGNTDLGGDDGQSVYNGSITSITSMGIPSKRLFHRRGSGSLDRKTNYAPPPLSVIPSIHFDEDFHLENPRVFHVVSERSDIIPPHPKIHKASDEIVTRPRKVLATNAILQEKLSWYMDVVEVHLIDSISTASDTFLSALNSLRELHLEAAEFVRRLLNHGMATTGLQLLQKQRRLHNLRQLHDSVQQLKRVVDAVGYSEPFVDKGDVEKPLMEIDAIELLMSGERNEISGTTASPKIQLRDLRGATLLQNVAGDLTILRCRIVCLWDDLRWHVQSISTEEVLSRWEASSLRAKGGSARELLMLPAYMDMTEELRTALSPNISGLYRSRSIPTTILAYRGLVLKEFRNIVRGPLPSSTKV</sequence>
<dbReference type="InterPro" id="IPR039745">
    <property type="entry name" value="Vps54"/>
</dbReference>
<evidence type="ECO:0000256" key="7">
    <source>
        <dbReference type="SAM" id="MobiDB-lite"/>
    </source>
</evidence>
<organism evidence="8 9">
    <name type="scientific">Xylaria bambusicola</name>
    <dbReference type="NCBI Taxonomy" id="326684"/>
    <lineage>
        <taxon>Eukaryota</taxon>
        <taxon>Fungi</taxon>
        <taxon>Dikarya</taxon>
        <taxon>Ascomycota</taxon>
        <taxon>Pezizomycotina</taxon>
        <taxon>Sordariomycetes</taxon>
        <taxon>Xylariomycetidae</taxon>
        <taxon>Xylariales</taxon>
        <taxon>Xylariaceae</taxon>
        <taxon>Xylaria</taxon>
    </lineage>
</organism>
<name>A0AAN7Z1K8_9PEZI</name>
<keyword evidence="9" id="KW-1185">Reference proteome</keyword>
<evidence type="ECO:0000256" key="4">
    <source>
        <dbReference type="ARBA" id="ARBA00022927"/>
    </source>
</evidence>
<dbReference type="PANTHER" id="PTHR12965">
    <property type="entry name" value="VACUOLAR PROTEIN SORTING 54"/>
    <property type="match status" value="1"/>
</dbReference>
<dbReference type="Proteomes" id="UP001305414">
    <property type="component" value="Unassembled WGS sequence"/>
</dbReference>
<dbReference type="AlphaFoldDB" id="A0AAN7Z1K8"/>
<comment type="similarity">
    <text evidence="2">Belongs to the VPS54 family.</text>
</comment>
<accession>A0AAN7Z1K8</accession>
<evidence type="ECO:0000313" key="9">
    <source>
        <dbReference type="Proteomes" id="UP001305414"/>
    </source>
</evidence>
<keyword evidence="3" id="KW-0813">Transport</keyword>
<evidence type="ECO:0000256" key="1">
    <source>
        <dbReference type="ARBA" id="ARBA00004601"/>
    </source>
</evidence>
<evidence type="ECO:0000256" key="6">
    <source>
        <dbReference type="ARBA" id="ARBA00023054"/>
    </source>
</evidence>
<dbReference type="GO" id="GO:0042147">
    <property type="term" value="P:retrograde transport, endosome to Golgi"/>
    <property type="evidence" value="ECO:0007669"/>
    <property type="project" value="InterPro"/>
</dbReference>
<comment type="caution">
    <text evidence="8">The sequence shown here is derived from an EMBL/GenBank/DDBJ whole genome shotgun (WGS) entry which is preliminary data.</text>
</comment>
<dbReference type="GO" id="GO:0000938">
    <property type="term" value="C:GARP complex"/>
    <property type="evidence" value="ECO:0007669"/>
    <property type="project" value="InterPro"/>
</dbReference>
<proteinExistence type="inferred from homology"/>
<evidence type="ECO:0000256" key="2">
    <source>
        <dbReference type="ARBA" id="ARBA00009150"/>
    </source>
</evidence>
<comment type="subcellular location">
    <subcellularLocation>
        <location evidence="1">Golgi apparatus</location>
        <location evidence="1">trans-Golgi network</location>
    </subcellularLocation>
</comment>
<dbReference type="GO" id="GO:0019905">
    <property type="term" value="F:syntaxin binding"/>
    <property type="evidence" value="ECO:0007669"/>
    <property type="project" value="TreeGrafter"/>
</dbReference>
<keyword evidence="6" id="KW-0175">Coiled coil</keyword>
<keyword evidence="4" id="KW-0653">Protein transport</keyword>
<dbReference type="PANTHER" id="PTHR12965:SF0">
    <property type="entry name" value="VACUOLAR PROTEIN SORTING-ASSOCIATED PROTEIN 54"/>
    <property type="match status" value="1"/>
</dbReference>
<evidence type="ECO:0000256" key="3">
    <source>
        <dbReference type="ARBA" id="ARBA00022448"/>
    </source>
</evidence>
<dbReference type="GO" id="GO:0005829">
    <property type="term" value="C:cytosol"/>
    <property type="evidence" value="ECO:0007669"/>
    <property type="project" value="GOC"/>
</dbReference>
<evidence type="ECO:0000313" key="8">
    <source>
        <dbReference type="EMBL" id="KAK5633680.1"/>
    </source>
</evidence>
<gene>
    <name evidence="8" type="ORF">RRF57_009394</name>
</gene>
<protein>
    <submittedName>
        <fullName evidence="8">Uncharacterized protein</fullName>
    </submittedName>
</protein>
<feature type="region of interest" description="Disordered" evidence="7">
    <location>
        <begin position="111"/>
        <end position="130"/>
    </location>
</feature>
<dbReference type="GO" id="GO:0006896">
    <property type="term" value="P:Golgi to vacuole transport"/>
    <property type="evidence" value="ECO:0007669"/>
    <property type="project" value="TreeGrafter"/>
</dbReference>
<reference evidence="8 9" key="1">
    <citation type="submission" date="2023-10" db="EMBL/GenBank/DDBJ databases">
        <title>Draft genome sequence of Xylaria bambusicola isolate GMP-LS, the root and basal stem rot pathogen of sugarcane in Indonesia.</title>
        <authorList>
            <person name="Selvaraj P."/>
            <person name="Muralishankar V."/>
            <person name="Muruganantham S."/>
            <person name="Sp S."/>
            <person name="Haryani S."/>
            <person name="Lau K.J.X."/>
            <person name="Naqvi N.I."/>
        </authorList>
    </citation>
    <scope>NUCLEOTIDE SEQUENCE [LARGE SCALE GENOMIC DNA]</scope>
    <source>
        <strain evidence="8">GMP-LS</strain>
    </source>
</reference>
<evidence type="ECO:0000256" key="5">
    <source>
        <dbReference type="ARBA" id="ARBA00023034"/>
    </source>
</evidence>